<sequence length="416" mass="46496">MDINSRQPPQPQPRSREERRSLSESLADGTSKFFSSVIAKKNGLISDISNISKQIETTFSSREMSMDENTRGMDGNMRGMDSNPRGMDSTPRGMDGNVRGMDGNVRGTDRNMRGMSVDTGTRKVSLDGGMRGRDDTPPGTPPPRPPPPRKPPSVQEMREKEKIIKRMASMPAYSRTDSVGSEGSGRAVDRQLSMNGMNISFDEPLYNRNSVHSTEQVGEDNVQDSSSQRFFPSEQYGQEDKMERKMNEMTVNDRETEKMEEQNKMQAATTDVPEPSKRAPKFTTTKRRSSTVDEMLFDDYVEPDEPDADAVFAPENLPSDLMSFDQDVDNVGSKRSPRHSQSSVDSNGGRNNNLYTSTSVESSDAEYGGESVPRSASRDSEKSWSSTYSIDSQPDEVTLECMEFMKKFVEKVFSTE</sequence>
<feature type="compositionally biased region" description="Polar residues" evidence="1">
    <location>
        <begin position="339"/>
        <end position="362"/>
    </location>
</feature>
<accession>A0ABD0LFI1</accession>
<keyword evidence="3" id="KW-1185">Reference proteome</keyword>
<dbReference type="Proteomes" id="UP001519460">
    <property type="component" value="Unassembled WGS sequence"/>
</dbReference>
<reference evidence="2 3" key="1">
    <citation type="journal article" date="2023" name="Sci. Data">
        <title>Genome assembly of the Korean intertidal mud-creeper Batillaria attramentaria.</title>
        <authorList>
            <person name="Patra A.K."/>
            <person name="Ho P.T."/>
            <person name="Jun S."/>
            <person name="Lee S.J."/>
            <person name="Kim Y."/>
            <person name="Won Y.J."/>
        </authorList>
    </citation>
    <scope>NUCLEOTIDE SEQUENCE [LARGE SCALE GENOMIC DNA]</scope>
    <source>
        <strain evidence="2">Wonlab-2016</strain>
    </source>
</reference>
<evidence type="ECO:0000313" key="3">
    <source>
        <dbReference type="Proteomes" id="UP001519460"/>
    </source>
</evidence>
<feature type="compositionally biased region" description="Polar residues" evidence="1">
    <location>
        <begin position="383"/>
        <end position="392"/>
    </location>
</feature>
<dbReference type="AlphaFoldDB" id="A0ABD0LFI1"/>
<feature type="compositionally biased region" description="Basic and acidic residues" evidence="1">
    <location>
        <begin position="120"/>
        <end position="136"/>
    </location>
</feature>
<feature type="region of interest" description="Disordered" evidence="1">
    <location>
        <begin position="213"/>
        <end position="396"/>
    </location>
</feature>
<comment type="caution">
    <text evidence="2">The sequence shown here is derived from an EMBL/GenBank/DDBJ whole genome shotgun (WGS) entry which is preliminary data.</text>
</comment>
<proteinExistence type="predicted"/>
<organism evidence="2 3">
    <name type="scientific">Batillaria attramentaria</name>
    <dbReference type="NCBI Taxonomy" id="370345"/>
    <lineage>
        <taxon>Eukaryota</taxon>
        <taxon>Metazoa</taxon>
        <taxon>Spiralia</taxon>
        <taxon>Lophotrochozoa</taxon>
        <taxon>Mollusca</taxon>
        <taxon>Gastropoda</taxon>
        <taxon>Caenogastropoda</taxon>
        <taxon>Sorbeoconcha</taxon>
        <taxon>Cerithioidea</taxon>
        <taxon>Batillariidae</taxon>
        <taxon>Batillaria</taxon>
    </lineage>
</organism>
<feature type="compositionally biased region" description="Acidic residues" evidence="1">
    <location>
        <begin position="295"/>
        <end position="308"/>
    </location>
</feature>
<feature type="compositionally biased region" description="Pro residues" evidence="1">
    <location>
        <begin position="138"/>
        <end position="151"/>
    </location>
</feature>
<feature type="region of interest" description="Disordered" evidence="1">
    <location>
        <begin position="1"/>
        <end position="31"/>
    </location>
</feature>
<evidence type="ECO:0000313" key="2">
    <source>
        <dbReference type="EMBL" id="KAK7498135.1"/>
    </source>
</evidence>
<feature type="compositionally biased region" description="Basic and acidic residues" evidence="1">
    <location>
        <begin position="238"/>
        <end position="263"/>
    </location>
</feature>
<gene>
    <name evidence="2" type="ORF">BaRGS_00010723</name>
</gene>
<dbReference type="EMBL" id="JACVVK020000053">
    <property type="protein sequence ID" value="KAK7498135.1"/>
    <property type="molecule type" value="Genomic_DNA"/>
</dbReference>
<feature type="region of interest" description="Disordered" evidence="1">
    <location>
        <begin position="59"/>
        <end position="186"/>
    </location>
</feature>
<protein>
    <submittedName>
        <fullName evidence="2">Uncharacterized protein</fullName>
    </submittedName>
</protein>
<name>A0ABD0LFI1_9CAEN</name>
<evidence type="ECO:0000256" key="1">
    <source>
        <dbReference type="SAM" id="MobiDB-lite"/>
    </source>
</evidence>
<feature type="compositionally biased region" description="Basic residues" evidence="1">
    <location>
        <begin position="278"/>
        <end position="289"/>
    </location>
</feature>